<dbReference type="Pfam" id="PF00126">
    <property type="entry name" value="HTH_1"/>
    <property type="match status" value="1"/>
</dbReference>
<name>A0ABT1QMB3_9GAMM</name>
<dbReference type="InterPro" id="IPR005119">
    <property type="entry name" value="LysR_subst-bd"/>
</dbReference>
<dbReference type="InterPro" id="IPR036388">
    <property type="entry name" value="WH-like_DNA-bd_sf"/>
</dbReference>
<evidence type="ECO:0000259" key="5">
    <source>
        <dbReference type="PROSITE" id="PS50931"/>
    </source>
</evidence>
<keyword evidence="7" id="KW-1185">Reference proteome</keyword>
<gene>
    <name evidence="6" type="ORF">NM961_02880</name>
</gene>
<dbReference type="PANTHER" id="PTHR30537:SF21">
    <property type="entry name" value="HTH-TYPE TRANSCRIPTIONAL REGULATOR SINR-RELATED"/>
    <property type="match status" value="1"/>
</dbReference>
<dbReference type="Gene3D" id="1.10.10.10">
    <property type="entry name" value="Winged helix-like DNA-binding domain superfamily/Winged helix DNA-binding domain"/>
    <property type="match status" value="1"/>
</dbReference>
<dbReference type="SUPFAM" id="SSF46785">
    <property type="entry name" value="Winged helix' DNA-binding domain"/>
    <property type="match status" value="1"/>
</dbReference>
<evidence type="ECO:0000256" key="3">
    <source>
        <dbReference type="ARBA" id="ARBA00023125"/>
    </source>
</evidence>
<evidence type="ECO:0000256" key="2">
    <source>
        <dbReference type="ARBA" id="ARBA00023015"/>
    </source>
</evidence>
<dbReference type="RefSeq" id="WP_255911064.1">
    <property type="nucleotide sequence ID" value="NZ_JANFQO010000002.1"/>
</dbReference>
<keyword evidence="4" id="KW-0804">Transcription</keyword>
<sequence length="301" mass="33027">MSESLSDIAVFVACADSGRLSHAARALGITLAVASAALKRLEAQLGARLILRTTRSLRLSAEGERYLPHAREALAALGAGRLALAAGADGGGLVRITAPADFGRNRLAGWLDEFAALHPQVRFQITLDDAIADFYAAPVDLALRYGHPVDSSLIALPLAQLLRVACAAPDYIARRGLPLQPQELPAHDTVCYMRQQRPADRWRFVRGAEECEVQVAPRWTFNDAEMVRRWAVQGRGVAYRIWADVVQDVRAGRLQRVLPQWVGEAVPLNLVYTERRVSPALRALIDFLLARRGELEGCQPD</sequence>
<proteinExistence type="inferred from homology"/>
<dbReference type="InterPro" id="IPR000847">
    <property type="entry name" value="LysR_HTH_N"/>
</dbReference>
<dbReference type="InterPro" id="IPR036390">
    <property type="entry name" value="WH_DNA-bd_sf"/>
</dbReference>
<dbReference type="CDD" id="cd08422">
    <property type="entry name" value="PBP2_CrgA_like"/>
    <property type="match status" value="1"/>
</dbReference>
<evidence type="ECO:0000313" key="7">
    <source>
        <dbReference type="Proteomes" id="UP001165498"/>
    </source>
</evidence>
<protein>
    <submittedName>
        <fullName evidence="6">LysR family transcriptional regulator</fullName>
    </submittedName>
</protein>
<organism evidence="6 7">
    <name type="scientific">Tahibacter harae</name>
    <dbReference type="NCBI Taxonomy" id="2963937"/>
    <lineage>
        <taxon>Bacteria</taxon>
        <taxon>Pseudomonadati</taxon>
        <taxon>Pseudomonadota</taxon>
        <taxon>Gammaproteobacteria</taxon>
        <taxon>Lysobacterales</taxon>
        <taxon>Rhodanobacteraceae</taxon>
        <taxon>Tahibacter</taxon>
    </lineage>
</organism>
<keyword evidence="3" id="KW-0238">DNA-binding</keyword>
<dbReference type="PANTHER" id="PTHR30537">
    <property type="entry name" value="HTH-TYPE TRANSCRIPTIONAL REGULATOR"/>
    <property type="match status" value="1"/>
</dbReference>
<dbReference type="SUPFAM" id="SSF53850">
    <property type="entry name" value="Periplasmic binding protein-like II"/>
    <property type="match status" value="1"/>
</dbReference>
<reference evidence="6" key="1">
    <citation type="submission" date="2022-07" db="EMBL/GenBank/DDBJ databases">
        <title>Tahibacter sp., a new gammaproteobacterium isolated from the silt sample collected at pig farm.</title>
        <authorList>
            <person name="Chen H."/>
        </authorList>
    </citation>
    <scope>NUCLEOTIDE SEQUENCE</scope>
    <source>
        <strain evidence="6">P2K</strain>
    </source>
</reference>
<evidence type="ECO:0000313" key="6">
    <source>
        <dbReference type="EMBL" id="MCQ4163648.1"/>
    </source>
</evidence>
<feature type="domain" description="HTH lysR-type" evidence="5">
    <location>
        <begin position="1"/>
        <end position="60"/>
    </location>
</feature>
<evidence type="ECO:0000256" key="1">
    <source>
        <dbReference type="ARBA" id="ARBA00009437"/>
    </source>
</evidence>
<accession>A0ABT1QMB3</accession>
<evidence type="ECO:0000256" key="4">
    <source>
        <dbReference type="ARBA" id="ARBA00023163"/>
    </source>
</evidence>
<comment type="caution">
    <text evidence="6">The sequence shown here is derived from an EMBL/GenBank/DDBJ whole genome shotgun (WGS) entry which is preliminary data.</text>
</comment>
<dbReference type="Pfam" id="PF03466">
    <property type="entry name" value="LysR_substrate"/>
    <property type="match status" value="1"/>
</dbReference>
<comment type="similarity">
    <text evidence="1">Belongs to the LysR transcriptional regulatory family.</text>
</comment>
<dbReference type="EMBL" id="JANFQO010000002">
    <property type="protein sequence ID" value="MCQ4163648.1"/>
    <property type="molecule type" value="Genomic_DNA"/>
</dbReference>
<dbReference type="Gene3D" id="3.40.190.290">
    <property type="match status" value="1"/>
</dbReference>
<dbReference type="Proteomes" id="UP001165498">
    <property type="component" value="Unassembled WGS sequence"/>
</dbReference>
<dbReference type="PROSITE" id="PS50931">
    <property type="entry name" value="HTH_LYSR"/>
    <property type="match status" value="1"/>
</dbReference>
<dbReference type="InterPro" id="IPR058163">
    <property type="entry name" value="LysR-type_TF_proteobact-type"/>
</dbReference>
<keyword evidence="2" id="KW-0805">Transcription regulation</keyword>